<dbReference type="Proteomes" id="UP000294850">
    <property type="component" value="Unassembled WGS sequence"/>
</dbReference>
<gene>
    <name evidence="2" type="ORF">E0F88_32050</name>
</gene>
<reference evidence="2 3" key="1">
    <citation type="submission" date="2019-03" db="EMBL/GenBank/DDBJ databases">
        <title>Dyadobacter AR-3-6 sp. nov., isolated from arctic soil.</title>
        <authorList>
            <person name="Chaudhary D.K."/>
        </authorList>
    </citation>
    <scope>NUCLEOTIDE SEQUENCE [LARGE SCALE GENOMIC DNA]</scope>
    <source>
        <strain evidence="2 3">AR-3-6</strain>
    </source>
</reference>
<comment type="caution">
    <text evidence="2">The sequence shown here is derived from an EMBL/GenBank/DDBJ whole genome shotgun (WGS) entry which is preliminary data.</text>
</comment>
<name>A0A4R5DB03_9BACT</name>
<dbReference type="AlphaFoldDB" id="A0A4R5DB03"/>
<proteinExistence type="predicted"/>
<organism evidence="2 3">
    <name type="scientific">Dyadobacter psychrotolerans</name>
    <dbReference type="NCBI Taxonomy" id="2541721"/>
    <lineage>
        <taxon>Bacteria</taxon>
        <taxon>Pseudomonadati</taxon>
        <taxon>Bacteroidota</taxon>
        <taxon>Cytophagia</taxon>
        <taxon>Cytophagales</taxon>
        <taxon>Spirosomataceae</taxon>
        <taxon>Dyadobacter</taxon>
    </lineage>
</organism>
<keyword evidence="3" id="KW-1185">Reference proteome</keyword>
<sequence length="154" mass="17623">MKCKIKILLFLSFLSLVACEKEDVSDEIGVKETDYLKEHSLRTFFPNSYQGMYGKWRYKESRRGEQVLALHSGFINVSKNGGKTIQDNSQYTDQQGAKGENYWLTYDPQTNETVFFTLSIPDILSTATRKVYTISGNDLRISSSATEADFFIKE</sequence>
<accession>A0A4R5DB03</accession>
<protein>
    <recommendedName>
        <fullName evidence="4">Lipocalin-like domain-containing protein</fullName>
    </recommendedName>
</protein>
<feature type="signal peptide" evidence="1">
    <location>
        <begin position="1"/>
        <end position="20"/>
    </location>
</feature>
<dbReference type="RefSeq" id="WP_165940218.1">
    <property type="nucleotide sequence ID" value="NZ_SMFL01000024.1"/>
</dbReference>
<evidence type="ECO:0008006" key="4">
    <source>
        <dbReference type="Google" id="ProtNLM"/>
    </source>
</evidence>
<evidence type="ECO:0000313" key="2">
    <source>
        <dbReference type="EMBL" id="TDE08664.1"/>
    </source>
</evidence>
<evidence type="ECO:0000256" key="1">
    <source>
        <dbReference type="SAM" id="SignalP"/>
    </source>
</evidence>
<dbReference type="PROSITE" id="PS51257">
    <property type="entry name" value="PROKAR_LIPOPROTEIN"/>
    <property type="match status" value="1"/>
</dbReference>
<feature type="chain" id="PRO_5020719533" description="Lipocalin-like domain-containing protein" evidence="1">
    <location>
        <begin position="21"/>
        <end position="154"/>
    </location>
</feature>
<evidence type="ECO:0000313" key="3">
    <source>
        <dbReference type="Proteomes" id="UP000294850"/>
    </source>
</evidence>
<dbReference type="EMBL" id="SMFL01000024">
    <property type="protein sequence ID" value="TDE08664.1"/>
    <property type="molecule type" value="Genomic_DNA"/>
</dbReference>
<keyword evidence="1" id="KW-0732">Signal</keyword>